<keyword evidence="2" id="KW-0812">Transmembrane</keyword>
<protein>
    <submittedName>
        <fullName evidence="3">Uncharacterized protein</fullName>
    </submittedName>
</protein>
<feature type="compositionally biased region" description="Polar residues" evidence="1">
    <location>
        <begin position="771"/>
        <end position="796"/>
    </location>
</feature>
<keyword evidence="4" id="KW-1185">Reference proteome</keyword>
<feature type="compositionally biased region" description="Basic residues" evidence="1">
    <location>
        <begin position="753"/>
        <end position="763"/>
    </location>
</feature>
<feature type="transmembrane region" description="Helical" evidence="2">
    <location>
        <begin position="466"/>
        <end position="494"/>
    </location>
</feature>
<dbReference type="EMBL" id="CAXKWB010024027">
    <property type="protein sequence ID" value="CAL4125787.1"/>
    <property type="molecule type" value="Genomic_DNA"/>
</dbReference>
<feature type="region of interest" description="Disordered" evidence="1">
    <location>
        <begin position="725"/>
        <end position="802"/>
    </location>
</feature>
<accession>A0AAV2RKN0</accession>
<dbReference type="InterPro" id="IPR004345">
    <property type="entry name" value="TB2_DP1_HVA22"/>
</dbReference>
<feature type="transmembrane region" description="Helical" evidence="2">
    <location>
        <begin position="407"/>
        <end position="433"/>
    </location>
</feature>
<feature type="region of interest" description="Disordered" evidence="1">
    <location>
        <begin position="299"/>
        <end position="355"/>
    </location>
</feature>
<organism evidence="3 4">
    <name type="scientific">Meganyctiphanes norvegica</name>
    <name type="common">Northern krill</name>
    <name type="synonym">Thysanopoda norvegica</name>
    <dbReference type="NCBI Taxonomy" id="48144"/>
    <lineage>
        <taxon>Eukaryota</taxon>
        <taxon>Metazoa</taxon>
        <taxon>Ecdysozoa</taxon>
        <taxon>Arthropoda</taxon>
        <taxon>Crustacea</taxon>
        <taxon>Multicrustacea</taxon>
        <taxon>Malacostraca</taxon>
        <taxon>Eumalacostraca</taxon>
        <taxon>Eucarida</taxon>
        <taxon>Euphausiacea</taxon>
        <taxon>Euphausiidae</taxon>
        <taxon>Meganyctiphanes</taxon>
    </lineage>
</organism>
<feature type="compositionally biased region" description="Polar residues" evidence="1">
    <location>
        <begin position="626"/>
        <end position="639"/>
    </location>
</feature>
<dbReference type="PANTHER" id="PTHR12300">
    <property type="entry name" value="HVA22-LIKE PROTEINS"/>
    <property type="match status" value="1"/>
</dbReference>
<feature type="non-terminal residue" evidence="3">
    <location>
        <position position="1"/>
    </location>
</feature>
<feature type="compositionally biased region" description="Polar residues" evidence="1">
    <location>
        <begin position="663"/>
        <end position="675"/>
    </location>
</feature>
<sequence>TGTACPKPSVGTPPMPTGAQPLNVIRPQPVSMSAQPCENNIAIQPFQSSAFHPVQHIQQLVHLQPQATHPLTQAAHSQPKAAHPQPQAAHQLHAAHPQPQAAQPQAAQPQPQAPQPQAAHLLPQAAHPQLQAAHPHPQAAHPQPQAAHPQPQATHPQPAHPQLQAAHPQPQAAHLQPQSAHPQLQAAHLQPQVVHPQLQAPYPQQAAHPQPQAIHQEQLAAHQSSGLPFQQAIQSVSQTIQSAPNNSHSELLIKQSLMQEQFANLSPQPKILENVDDLCEHTEFQAGAGIPVSGGSAFVSGPITRSQSQNARQPGLMHSASDPGIVKQSHVRQPSQYTKNQESAHLDNLREEEEDDVNLQDTLDGYIKANRGRPRLHRSDSIVTVAHLYEDIMVSPRLGMKVTLTNLTVVVLLGAFVCPNTAMMLYTIFRLLIEQTRNLMIPIVFNFQDMQTTFSKAYRPSTVCGVFLIHLMCWLLPFGILFYYLKILVVLWLLSPATRGSSILYRKFVHPWLTRREEDIDECIAKAKQQGYSTVIQLGTKGVNYATTVLMQTAIKGGGGIVNQLRRTYSAGELNEGDLNRNVKALPQIGDNDDYDGQYDISSHLSGTDEPRHIRSESDGGFKPRGSSTSRVARSSGKTRSADVAEYYQDVPEDTTGRRRSPRSTQDSARSQPTLHFQEPQKGQPRKRGKSENRPRPKSMINAQEVTRGAEWARAQRLGSTLSLTSEVEMSESSSHSSLASIPAAGSSQGHSVRPKQRTGSTRRRVDSQGRKTSSISRSASRPNVPSTKTQRSTLEVASDTE</sequence>
<keyword evidence="2" id="KW-0472">Membrane</keyword>
<comment type="caution">
    <text evidence="3">The sequence shown here is derived from an EMBL/GenBank/DDBJ whole genome shotgun (WGS) entry which is preliminary data.</text>
</comment>
<feature type="compositionally biased region" description="Low complexity" evidence="1">
    <location>
        <begin position="725"/>
        <end position="741"/>
    </location>
</feature>
<dbReference type="Pfam" id="PF03134">
    <property type="entry name" value="TB2_DP1_HVA22"/>
    <property type="match status" value="1"/>
</dbReference>
<dbReference type="GO" id="GO:0008017">
    <property type="term" value="F:microtubule binding"/>
    <property type="evidence" value="ECO:0007669"/>
    <property type="project" value="TreeGrafter"/>
</dbReference>
<dbReference type="AlphaFoldDB" id="A0AAV2RKN0"/>
<evidence type="ECO:0000313" key="3">
    <source>
        <dbReference type="EMBL" id="CAL4125787.1"/>
    </source>
</evidence>
<feature type="compositionally biased region" description="Polar residues" evidence="1">
    <location>
        <begin position="331"/>
        <end position="341"/>
    </location>
</feature>
<feature type="region of interest" description="Disordered" evidence="1">
    <location>
        <begin position="587"/>
        <end position="708"/>
    </location>
</feature>
<dbReference type="GO" id="GO:0005789">
    <property type="term" value="C:endoplasmic reticulum membrane"/>
    <property type="evidence" value="ECO:0007669"/>
    <property type="project" value="TreeGrafter"/>
</dbReference>
<gene>
    <name evidence="3" type="ORF">MNOR_LOCUS25308</name>
</gene>
<feature type="region of interest" description="Disordered" evidence="1">
    <location>
        <begin position="70"/>
        <end position="187"/>
    </location>
</feature>
<feature type="compositionally biased region" description="Low complexity" evidence="1">
    <location>
        <begin position="73"/>
        <end position="183"/>
    </location>
</feature>
<proteinExistence type="predicted"/>
<feature type="region of interest" description="Disordered" evidence="1">
    <location>
        <begin position="1"/>
        <end position="21"/>
    </location>
</feature>
<feature type="compositionally biased region" description="Polar residues" evidence="1">
    <location>
        <begin position="303"/>
        <end position="312"/>
    </location>
</feature>
<feature type="compositionally biased region" description="Basic and acidic residues" evidence="1">
    <location>
        <begin position="607"/>
        <end position="622"/>
    </location>
</feature>
<dbReference type="PANTHER" id="PTHR12300:SF117">
    <property type="entry name" value="LP05237P-RELATED"/>
    <property type="match status" value="1"/>
</dbReference>
<name>A0AAV2RKN0_MEGNR</name>
<reference evidence="3 4" key="1">
    <citation type="submission" date="2024-05" db="EMBL/GenBank/DDBJ databases">
        <authorList>
            <person name="Wallberg A."/>
        </authorList>
    </citation>
    <scope>NUCLEOTIDE SEQUENCE [LARGE SCALE GENOMIC DNA]</scope>
</reference>
<dbReference type="GO" id="GO:0071782">
    <property type="term" value="C:endoplasmic reticulum tubular network"/>
    <property type="evidence" value="ECO:0007669"/>
    <property type="project" value="TreeGrafter"/>
</dbReference>
<evidence type="ECO:0000313" key="4">
    <source>
        <dbReference type="Proteomes" id="UP001497623"/>
    </source>
</evidence>
<dbReference type="GO" id="GO:0005881">
    <property type="term" value="C:cytoplasmic microtubule"/>
    <property type="evidence" value="ECO:0007669"/>
    <property type="project" value="TreeGrafter"/>
</dbReference>
<keyword evidence="2" id="KW-1133">Transmembrane helix</keyword>
<dbReference type="Proteomes" id="UP001497623">
    <property type="component" value="Unassembled WGS sequence"/>
</dbReference>
<evidence type="ECO:0000256" key="2">
    <source>
        <dbReference type="SAM" id="Phobius"/>
    </source>
</evidence>
<evidence type="ECO:0000256" key="1">
    <source>
        <dbReference type="SAM" id="MobiDB-lite"/>
    </source>
</evidence>
<dbReference type="GO" id="GO:0071786">
    <property type="term" value="P:endoplasmic reticulum tubular network organization"/>
    <property type="evidence" value="ECO:0007669"/>
    <property type="project" value="TreeGrafter"/>
</dbReference>